<name>A0ACC2S2B2_9FUNG</name>
<comment type="caution">
    <text evidence="1">The sequence shown here is derived from an EMBL/GenBank/DDBJ whole genome shotgun (WGS) entry which is preliminary data.</text>
</comment>
<gene>
    <name evidence="1" type="ORF">DSO57_1033290</name>
</gene>
<keyword evidence="2" id="KW-1185">Reference proteome</keyword>
<evidence type="ECO:0000313" key="2">
    <source>
        <dbReference type="Proteomes" id="UP001165960"/>
    </source>
</evidence>
<protein>
    <submittedName>
        <fullName evidence="1">Uncharacterized protein</fullName>
    </submittedName>
</protein>
<sequence length="103" mass="11302">MILSKSSHLMNTITSILVVLALGAQAQPLGSVADSQSLVRRTHSKHNRERVTPTFIPVPVFVNSNAPASNYRPVSPNYNNPPPSNYKPQPDYHNSQAVPNYGH</sequence>
<proteinExistence type="predicted"/>
<evidence type="ECO:0000313" key="1">
    <source>
        <dbReference type="EMBL" id="KAJ9056414.1"/>
    </source>
</evidence>
<dbReference type="Proteomes" id="UP001165960">
    <property type="component" value="Unassembled WGS sequence"/>
</dbReference>
<organism evidence="1 2">
    <name type="scientific">Entomophthora muscae</name>
    <dbReference type="NCBI Taxonomy" id="34485"/>
    <lineage>
        <taxon>Eukaryota</taxon>
        <taxon>Fungi</taxon>
        <taxon>Fungi incertae sedis</taxon>
        <taxon>Zoopagomycota</taxon>
        <taxon>Entomophthoromycotina</taxon>
        <taxon>Entomophthoromycetes</taxon>
        <taxon>Entomophthorales</taxon>
        <taxon>Entomophthoraceae</taxon>
        <taxon>Entomophthora</taxon>
    </lineage>
</organism>
<dbReference type="EMBL" id="QTSX02005940">
    <property type="protein sequence ID" value="KAJ9056414.1"/>
    <property type="molecule type" value="Genomic_DNA"/>
</dbReference>
<accession>A0ACC2S2B2</accession>
<reference evidence="1" key="1">
    <citation type="submission" date="2022-04" db="EMBL/GenBank/DDBJ databases">
        <title>Genome of the entomopathogenic fungus Entomophthora muscae.</title>
        <authorList>
            <person name="Elya C."/>
            <person name="Lovett B.R."/>
            <person name="Lee E."/>
            <person name="Macias A.M."/>
            <person name="Hajek A.E."/>
            <person name="De Bivort B.L."/>
            <person name="Kasson M.T."/>
            <person name="De Fine Licht H.H."/>
            <person name="Stajich J.E."/>
        </authorList>
    </citation>
    <scope>NUCLEOTIDE SEQUENCE</scope>
    <source>
        <strain evidence="1">Berkeley</strain>
    </source>
</reference>